<evidence type="ECO:0000259" key="4">
    <source>
        <dbReference type="Pfam" id="PF00391"/>
    </source>
</evidence>
<dbReference type="PROSITE" id="PS00370">
    <property type="entry name" value="PEP_ENZYMES_PHOS_SITE"/>
    <property type="match status" value="1"/>
</dbReference>
<comment type="caution">
    <text evidence="5">The sequence shown here is derived from an EMBL/GenBank/DDBJ whole genome shotgun (WGS) entry which is preliminary data.</text>
</comment>
<evidence type="ECO:0000313" key="6">
    <source>
        <dbReference type="Proteomes" id="UP000230779"/>
    </source>
</evidence>
<accession>A0A2M7RKG1</accession>
<reference evidence="5 6" key="1">
    <citation type="submission" date="2017-09" db="EMBL/GenBank/DDBJ databases">
        <title>Depth-based differentiation of microbial function through sediment-hosted aquifers and enrichment of novel symbionts in the deep terrestrial subsurface.</title>
        <authorList>
            <person name="Probst A.J."/>
            <person name="Ladd B."/>
            <person name="Jarett J.K."/>
            <person name="Geller-Mcgrath D.E."/>
            <person name="Sieber C.M."/>
            <person name="Emerson J.B."/>
            <person name="Anantharaman K."/>
            <person name="Thomas B.C."/>
            <person name="Malmstrom R."/>
            <person name="Stieglmeier M."/>
            <person name="Klingl A."/>
            <person name="Woyke T."/>
            <person name="Ryan C.M."/>
            <person name="Banfield J.F."/>
        </authorList>
    </citation>
    <scope>NUCLEOTIDE SEQUENCE [LARGE SCALE GENOMIC DNA]</scope>
    <source>
        <strain evidence="5">CG_4_10_14_0_8_um_filter_42_10</strain>
    </source>
</reference>
<name>A0A2M7RKG1_9BACT</name>
<comment type="similarity">
    <text evidence="1">Belongs to the PEP-utilizing enzyme family.</text>
</comment>
<dbReference type="Pfam" id="PF00391">
    <property type="entry name" value="PEP-utilizers"/>
    <property type="match status" value="1"/>
</dbReference>
<feature type="domain" description="PEP-utilising enzyme mobile" evidence="4">
    <location>
        <begin position="248"/>
        <end position="318"/>
    </location>
</feature>
<evidence type="ECO:0000313" key="5">
    <source>
        <dbReference type="EMBL" id="PIY97194.1"/>
    </source>
</evidence>
<dbReference type="InterPro" id="IPR036637">
    <property type="entry name" value="Phosphohistidine_dom_sf"/>
</dbReference>
<dbReference type="Gene3D" id="3.50.30.10">
    <property type="entry name" value="Phosphohistidine domain"/>
    <property type="match status" value="1"/>
</dbReference>
<dbReference type="Proteomes" id="UP000230779">
    <property type="component" value="Unassembled WGS sequence"/>
</dbReference>
<dbReference type="GO" id="GO:0008986">
    <property type="term" value="F:pyruvate, water dikinase activity"/>
    <property type="evidence" value="ECO:0007669"/>
    <property type="project" value="InterPro"/>
</dbReference>
<protein>
    <recommendedName>
        <fullName evidence="4">PEP-utilising enzyme mobile domain-containing protein</fullName>
    </recommendedName>
</protein>
<keyword evidence="3" id="KW-0067">ATP-binding</keyword>
<gene>
    <name evidence="5" type="ORF">COY66_00870</name>
</gene>
<dbReference type="GO" id="GO:0005524">
    <property type="term" value="F:ATP binding"/>
    <property type="evidence" value="ECO:0007669"/>
    <property type="project" value="UniProtKB-KW"/>
</dbReference>
<dbReference type="SUPFAM" id="SSF52009">
    <property type="entry name" value="Phosphohistidine domain"/>
    <property type="match status" value="1"/>
</dbReference>
<dbReference type="AlphaFoldDB" id="A0A2M7RKG1"/>
<evidence type="ECO:0000256" key="2">
    <source>
        <dbReference type="ARBA" id="ARBA00022741"/>
    </source>
</evidence>
<dbReference type="InterPro" id="IPR018274">
    <property type="entry name" value="PEP_util_AS"/>
</dbReference>
<evidence type="ECO:0000256" key="3">
    <source>
        <dbReference type="ARBA" id="ARBA00022840"/>
    </source>
</evidence>
<dbReference type="PANTHER" id="PTHR43030">
    <property type="entry name" value="PHOSPHOENOLPYRUVATE SYNTHASE"/>
    <property type="match status" value="1"/>
</dbReference>
<sequence length="334" mass="38747">MLVKSQPNLKNLFVSLSTPHRETKIMKARAELLRIIINCQKPKNQVEKYCAKYAWLNMYEFIDPVLDPKTMLKHLPTKSAAAKELNNYNQNRKENLKAFKLLLSKVKEPKQKKLLLAANRFAYLKEMRDDYRRPAYWAFRPFWKEIAKRTKLKFTETNYLLGNELEKAIIKPNKKWQTLARKRMKNFALELTEGKFFIHSDQKSINQLLSQVILNSPDKEIAGMVAFPGKIKGRVKIIYHKDDFKKFSKGEILITPMTHPEFLPIMRQASAVITDEGGITCHAAIVAREMKKPCIIGTKTATKVLKNGDFIEVDAVKGVVRIIKRNGKRILRYL</sequence>
<organism evidence="5 6">
    <name type="scientific">Candidatus Kerfeldbacteria bacterium CG_4_10_14_0_8_um_filter_42_10</name>
    <dbReference type="NCBI Taxonomy" id="2014248"/>
    <lineage>
        <taxon>Bacteria</taxon>
        <taxon>Candidatus Kerfeldiibacteriota</taxon>
    </lineage>
</organism>
<evidence type="ECO:0000256" key="1">
    <source>
        <dbReference type="ARBA" id="ARBA00007837"/>
    </source>
</evidence>
<dbReference type="EMBL" id="PFMD01000009">
    <property type="protein sequence ID" value="PIY97194.1"/>
    <property type="molecule type" value="Genomic_DNA"/>
</dbReference>
<keyword evidence="2" id="KW-0547">Nucleotide-binding</keyword>
<dbReference type="InterPro" id="IPR008279">
    <property type="entry name" value="PEP-util_enz_mobile_dom"/>
</dbReference>
<dbReference type="InterPro" id="IPR006319">
    <property type="entry name" value="PEP_synth"/>
</dbReference>
<proteinExistence type="inferred from homology"/>
<dbReference type="PANTHER" id="PTHR43030:SF1">
    <property type="entry name" value="PHOSPHOENOLPYRUVATE SYNTHASE"/>
    <property type="match status" value="1"/>
</dbReference>